<proteinExistence type="inferred from homology"/>
<reference evidence="3" key="1">
    <citation type="submission" date="2025-08" db="UniProtKB">
        <authorList>
            <consortium name="Ensembl"/>
        </authorList>
    </citation>
    <scope>IDENTIFICATION</scope>
</reference>
<dbReference type="Pfam" id="PF02615">
    <property type="entry name" value="Ldh_2"/>
    <property type="match status" value="1"/>
</dbReference>
<dbReference type="SUPFAM" id="SSF89733">
    <property type="entry name" value="L-sulfolactate dehydrogenase-like"/>
    <property type="match status" value="2"/>
</dbReference>
<dbReference type="InterPro" id="IPR003767">
    <property type="entry name" value="Malate/L-lactate_DH-like"/>
</dbReference>
<evidence type="ECO:0000256" key="2">
    <source>
        <dbReference type="ARBA" id="ARBA00023002"/>
    </source>
</evidence>
<evidence type="ECO:0000313" key="3">
    <source>
        <dbReference type="Ensembl" id="ENSXCOP00000027978.1"/>
    </source>
</evidence>
<dbReference type="InterPro" id="IPR043143">
    <property type="entry name" value="Mal/L-sulf/L-lact_DH-like_NADP"/>
</dbReference>
<dbReference type="Ensembl" id="ENSXCOT00000028318.1">
    <property type="protein sequence ID" value="ENSXCOP00000027978.1"/>
    <property type="gene ID" value="ENSXCOG00000020874.1"/>
</dbReference>
<reference evidence="3" key="2">
    <citation type="submission" date="2025-09" db="UniProtKB">
        <authorList>
            <consortium name="Ensembl"/>
        </authorList>
    </citation>
    <scope>IDENTIFICATION</scope>
</reference>
<evidence type="ECO:0000313" key="4">
    <source>
        <dbReference type="Proteomes" id="UP000261380"/>
    </source>
</evidence>
<keyword evidence="4" id="KW-1185">Reference proteome</keyword>
<evidence type="ECO:0000256" key="1">
    <source>
        <dbReference type="ARBA" id="ARBA00006056"/>
    </source>
</evidence>
<protein>
    <submittedName>
        <fullName evidence="3">Uncharacterized protein</fullName>
    </submittedName>
</protein>
<sequence>VDMYLKDIRTGVCAVEGEPVVEKESAATSLVDGNNLLGPVVGNFCMDLAIRKAKEVGVGSNHFGFAGYYSMQALKENMIMSETSLAPVCHLPTRGKEVRMSFNLENKSTCDASELYKVQRQNGFKTTRKNVSESTKSFISCFSEKASLYNLFVLHNLSRFGFQGQFFVAINLENFAPGFTERMSALLSIHPEADPGSPVLAPGDPERLNMKKCEETGGRPYHINVNDYVKKIGVSQLLPCDKVVSV</sequence>
<comment type="similarity">
    <text evidence="1">Belongs to the LDH2/MDH2 oxidoreductase family.</text>
</comment>
<dbReference type="STRING" id="32473.ENSXCOP00000027978"/>
<dbReference type="InterPro" id="IPR036111">
    <property type="entry name" value="Mal/L-sulfo/L-lacto_DH-like_sf"/>
</dbReference>
<dbReference type="PANTHER" id="PTHR11091">
    <property type="entry name" value="OXIDOREDUCTASE-RELATED"/>
    <property type="match status" value="1"/>
</dbReference>
<dbReference type="GO" id="GO:0016491">
    <property type="term" value="F:oxidoreductase activity"/>
    <property type="evidence" value="ECO:0007669"/>
    <property type="project" value="UniProtKB-KW"/>
</dbReference>
<accession>A0A3B5MVV5</accession>
<name>A0A3B5MVV5_9TELE</name>
<organism evidence="3 4">
    <name type="scientific">Xiphophorus couchianus</name>
    <name type="common">Monterrey platyfish</name>
    <dbReference type="NCBI Taxonomy" id="32473"/>
    <lineage>
        <taxon>Eukaryota</taxon>
        <taxon>Metazoa</taxon>
        <taxon>Chordata</taxon>
        <taxon>Craniata</taxon>
        <taxon>Vertebrata</taxon>
        <taxon>Euteleostomi</taxon>
        <taxon>Actinopterygii</taxon>
        <taxon>Neopterygii</taxon>
        <taxon>Teleostei</taxon>
        <taxon>Neoteleostei</taxon>
        <taxon>Acanthomorphata</taxon>
        <taxon>Ovalentaria</taxon>
        <taxon>Atherinomorphae</taxon>
        <taxon>Cyprinodontiformes</taxon>
        <taxon>Poeciliidae</taxon>
        <taxon>Poeciliinae</taxon>
        <taxon>Xiphophorus</taxon>
    </lineage>
</organism>
<dbReference type="AlphaFoldDB" id="A0A3B5MVV5"/>
<dbReference type="Gene3D" id="3.30.1370.60">
    <property type="entry name" value="Hypothetical oxidoreductase yiak, domain 2"/>
    <property type="match status" value="2"/>
</dbReference>
<dbReference type="Proteomes" id="UP000261380">
    <property type="component" value="Unplaced"/>
</dbReference>
<keyword evidence="2" id="KW-0560">Oxidoreductase</keyword>
<dbReference type="GeneTree" id="ENSGT00390000007126"/>
<dbReference type="PANTHER" id="PTHR11091:SF0">
    <property type="entry name" value="MALATE DEHYDROGENASE"/>
    <property type="match status" value="1"/>
</dbReference>